<comment type="caution">
    <text evidence="3">Lacks conserved residue(s) required for the propagation of feature annotation.</text>
</comment>
<reference evidence="5 6" key="1">
    <citation type="journal article" date="2017" name="PLoS Biol.">
        <title>The sea cucumber genome provides insights into morphological evolution and visceral regeneration.</title>
        <authorList>
            <person name="Zhang X."/>
            <person name="Sun L."/>
            <person name="Yuan J."/>
            <person name="Sun Y."/>
            <person name="Gao Y."/>
            <person name="Zhang L."/>
            <person name="Li S."/>
            <person name="Dai H."/>
            <person name="Hamel J.F."/>
            <person name="Liu C."/>
            <person name="Yu Y."/>
            <person name="Liu S."/>
            <person name="Lin W."/>
            <person name="Guo K."/>
            <person name="Jin S."/>
            <person name="Xu P."/>
            <person name="Storey K.B."/>
            <person name="Huan P."/>
            <person name="Zhang T."/>
            <person name="Zhou Y."/>
            <person name="Zhang J."/>
            <person name="Lin C."/>
            <person name="Li X."/>
            <person name="Xing L."/>
            <person name="Huo D."/>
            <person name="Sun M."/>
            <person name="Wang L."/>
            <person name="Mercier A."/>
            <person name="Li F."/>
            <person name="Yang H."/>
            <person name="Xiang J."/>
        </authorList>
    </citation>
    <scope>NUCLEOTIDE SEQUENCE [LARGE SCALE GENOMIC DNA]</scope>
    <source>
        <strain evidence="5">Shaxun</strain>
        <tissue evidence="5">Muscle</tissue>
    </source>
</reference>
<evidence type="ECO:0000313" key="5">
    <source>
        <dbReference type="EMBL" id="PIK57484.1"/>
    </source>
</evidence>
<dbReference type="InterPro" id="IPR000859">
    <property type="entry name" value="CUB_dom"/>
</dbReference>
<keyword evidence="1" id="KW-0677">Repeat</keyword>
<keyword evidence="6" id="KW-1185">Reference proteome</keyword>
<dbReference type="EMBL" id="MRZV01000141">
    <property type="protein sequence ID" value="PIK57484.1"/>
    <property type="molecule type" value="Genomic_DNA"/>
</dbReference>
<dbReference type="PROSITE" id="PS01180">
    <property type="entry name" value="CUB"/>
    <property type="match status" value="1"/>
</dbReference>
<organism evidence="5 6">
    <name type="scientific">Stichopus japonicus</name>
    <name type="common">Sea cucumber</name>
    <dbReference type="NCBI Taxonomy" id="307972"/>
    <lineage>
        <taxon>Eukaryota</taxon>
        <taxon>Metazoa</taxon>
        <taxon>Echinodermata</taxon>
        <taxon>Eleutherozoa</taxon>
        <taxon>Echinozoa</taxon>
        <taxon>Holothuroidea</taxon>
        <taxon>Aspidochirotacea</taxon>
        <taxon>Aspidochirotida</taxon>
        <taxon>Stichopodidae</taxon>
        <taxon>Apostichopus</taxon>
    </lineage>
</organism>
<accession>A0A2G8LB75</accession>
<dbReference type="InterPro" id="IPR035914">
    <property type="entry name" value="Sperma_CUB_dom_sf"/>
</dbReference>
<dbReference type="FunFam" id="2.60.120.290:FF:000013">
    <property type="entry name" value="Membrane frizzled-related protein"/>
    <property type="match status" value="1"/>
</dbReference>
<dbReference type="OrthoDB" id="6369184at2759"/>
<dbReference type="SMART" id="SM00042">
    <property type="entry name" value="CUB"/>
    <property type="match status" value="1"/>
</dbReference>
<name>A0A2G8LB75_STIJA</name>
<dbReference type="Pfam" id="PF00431">
    <property type="entry name" value="CUB"/>
    <property type="match status" value="2"/>
</dbReference>
<proteinExistence type="predicted"/>
<evidence type="ECO:0000259" key="4">
    <source>
        <dbReference type="PROSITE" id="PS01180"/>
    </source>
</evidence>
<dbReference type="Gene3D" id="2.60.120.290">
    <property type="entry name" value="Spermadhesin, CUB domain"/>
    <property type="match status" value="2"/>
</dbReference>
<evidence type="ECO:0000256" key="1">
    <source>
        <dbReference type="ARBA" id="ARBA00022737"/>
    </source>
</evidence>
<dbReference type="SUPFAM" id="SSF49854">
    <property type="entry name" value="Spermadhesin, CUB domain"/>
    <property type="match status" value="2"/>
</dbReference>
<dbReference type="CDD" id="cd00041">
    <property type="entry name" value="CUB"/>
    <property type="match status" value="2"/>
</dbReference>
<gene>
    <name evidence="5" type="ORF">BSL78_05637</name>
</gene>
<feature type="domain" description="CUB" evidence="4">
    <location>
        <begin position="60"/>
        <end position="172"/>
    </location>
</feature>
<evidence type="ECO:0000313" key="6">
    <source>
        <dbReference type="Proteomes" id="UP000230750"/>
    </source>
</evidence>
<dbReference type="AlphaFoldDB" id="A0A2G8LB75"/>
<dbReference type="Proteomes" id="UP000230750">
    <property type="component" value="Unassembled WGS sequence"/>
</dbReference>
<evidence type="ECO:0000256" key="3">
    <source>
        <dbReference type="PROSITE-ProRule" id="PRU00059"/>
    </source>
</evidence>
<keyword evidence="2" id="KW-1015">Disulfide bond</keyword>
<sequence>MQIYAGDSKNVTKLTSLCGSVNRRTFYSEGNKMVVQITSDTQNSSFGFNASFSFHNRHICKSVVDESGSTITSPNFPENYGNFQNCEYLIESGENQVVELTFSSFDTEFDEWCAVDSVTIYDGSTDSSAILAQLCGSSLPGTITSTKNQLLIKFTTNDIITAPGFSAQVNFVKAPCLKCSTKDFYYDECPPDGPEPRMRQRFELQRYPPKGLLQCRSALGKLPSSLYHGTYYWMISACPNGADQSLSKNCTTDWNVRNEKGGNVFLEPPVVAGFDVLFKNRYCALCNNFPSYSEMMIYSTCNECPFVYTYEVEQILEDESASCSQVVSLSSARQCDPHKTDDEIACPGECQS</sequence>
<protein>
    <submittedName>
        <fullName evidence="5">Putative cubilin</fullName>
    </submittedName>
</protein>
<comment type="caution">
    <text evidence="5">The sequence shown here is derived from an EMBL/GenBank/DDBJ whole genome shotgun (WGS) entry which is preliminary data.</text>
</comment>
<dbReference type="PANTHER" id="PTHR24251">
    <property type="entry name" value="OVOCHYMASE-RELATED"/>
    <property type="match status" value="1"/>
</dbReference>
<evidence type="ECO:0000256" key="2">
    <source>
        <dbReference type="ARBA" id="ARBA00023157"/>
    </source>
</evidence>